<sequence>MWGVFGTLSTLLFWNMFLFSFPTILCYSVNSPAPNYHEGSHYRGRLYPPPPPPPPAWFYFFSPPPPSPPCTPNVGQPLYVSPPPPRPAHHYRHRHHSSVP</sequence>
<protein>
    <recommendedName>
        <fullName evidence="5">Transmembrane protein</fullName>
    </recommendedName>
</protein>
<accession>A0A2P5AIX5</accession>
<feature type="compositionally biased region" description="Basic residues" evidence="1">
    <location>
        <begin position="87"/>
        <end position="100"/>
    </location>
</feature>
<gene>
    <name evidence="3" type="ORF">PanWU01x14_328300</name>
</gene>
<keyword evidence="2" id="KW-0732">Signal</keyword>
<feature type="region of interest" description="Disordered" evidence="1">
    <location>
        <begin position="72"/>
        <end position="100"/>
    </location>
</feature>
<proteinExistence type="predicted"/>
<name>A0A2P5AIX5_PARAD</name>
<organism evidence="3 4">
    <name type="scientific">Parasponia andersonii</name>
    <name type="common">Sponia andersonii</name>
    <dbReference type="NCBI Taxonomy" id="3476"/>
    <lineage>
        <taxon>Eukaryota</taxon>
        <taxon>Viridiplantae</taxon>
        <taxon>Streptophyta</taxon>
        <taxon>Embryophyta</taxon>
        <taxon>Tracheophyta</taxon>
        <taxon>Spermatophyta</taxon>
        <taxon>Magnoliopsida</taxon>
        <taxon>eudicotyledons</taxon>
        <taxon>Gunneridae</taxon>
        <taxon>Pentapetalae</taxon>
        <taxon>rosids</taxon>
        <taxon>fabids</taxon>
        <taxon>Rosales</taxon>
        <taxon>Cannabaceae</taxon>
        <taxon>Parasponia</taxon>
    </lineage>
</organism>
<dbReference type="AlphaFoldDB" id="A0A2P5AIX5"/>
<evidence type="ECO:0000313" key="4">
    <source>
        <dbReference type="Proteomes" id="UP000237105"/>
    </source>
</evidence>
<dbReference type="OrthoDB" id="10440412at2759"/>
<evidence type="ECO:0000256" key="2">
    <source>
        <dbReference type="SAM" id="SignalP"/>
    </source>
</evidence>
<evidence type="ECO:0008006" key="5">
    <source>
        <dbReference type="Google" id="ProtNLM"/>
    </source>
</evidence>
<evidence type="ECO:0000313" key="3">
    <source>
        <dbReference type="EMBL" id="PON36467.1"/>
    </source>
</evidence>
<evidence type="ECO:0000256" key="1">
    <source>
        <dbReference type="SAM" id="MobiDB-lite"/>
    </source>
</evidence>
<feature type="signal peptide" evidence="2">
    <location>
        <begin position="1"/>
        <end position="26"/>
    </location>
</feature>
<dbReference type="Proteomes" id="UP000237105">
    <property type="component" value="Unassembled WGS sequence"/>
</dbReference>
<comment type="caution">
    <text evidence="3">The sequence shown here is derived from an EMBL/GenBank/DDBJ whole genome shotgun (WGS) entry which is preliminary data.</text>
</comment>
<reference evidence="4" key="1">
    <citation type="submission" date="2016-06" db="EMBL/GenBank/DDBJ databases">
        <title>Parallel loss of symbiosis genes in relatives of nitrogen-fixing non-legume Parasponia.</title>
        <authorList>
            <person name="Van Velzen R."/>
            <person name="Holmer R."/>
            <person name="Bu F."/>
            <person name="Rutten L."/>
            <person name="Van Zeijl A."/>
            <person name="Liu W."/>
            <person name="Santuari L."/>
            <person name="Cao Q."/>
            <person name="Sharma T."/>
            <person name="Shen D."/>
            <person name="Roswanjaya Y."/>
            <person name="Wardhani T."/>
            <person name="Kalhor M.S."/>
            <person name="Jansen J."/>
            <person name="Van den Hoogen J."/>
            <person name="Gungor B."/>
            <person name="Hartog M."/>
            <person name="Hontelez J."/>
            <person name="Verver J."/>
            <person name="Yang W.-C."/>
            <person name="Schijlen E."/>
            <person name="Repin R."/>
            <person name="Schilthuizen M."/>
            <person name="Schranz E."/>
            <person name="Heidstra R."/>
            <person name="Miyata K."/>
            <person name="Fedorova E."/>
            <person name="Kohlen W."/>
            <person name="Bisseling T."/>
            <person name="Smit S."/>
            <person name="Geurts R."/>
        </authorList>
    </citation>
    <scope>NUCLEOTIDE SEQUENCE [LARGE SCALE GENOMIC DNA]</scope>
    <source>
        <strain evidence="4">cv. WU1-14</strain>
    </source>
</reference>
<keyword evidence="4" id="KW-1185">Reference proteome</keyword>
<feature type="chain" id="PRO_5015203273" description="Transmembrane protein" evidence="2">
    <location>
        <begin position="27"/>
        <end position="100"/>
    </location>
</feature>
<dbReference type="EMBL" id="JXTB01000568">
    <property type="protein sequence ID" value="PON36467.1"/>
    <property type="molecule type" value="Genomic_DNA"/>
</dbReference>